<feature type="transmembrane region" description="Helical" evidence="7">
    <location>
        <begin position="215"/>
        <end position="233"/>
    </location>
</feature>
<dbReference type="NCBIfam" id="TIGR00786">
    <property type="entry name" value="dctM"/>
    <property type="match status" value="1"/>
</dbReference>
<dbReference type="GO" id="GO:0022857">
    <property type="term" value="F:transmembrane transporter activity"/>
    <property type="evidence" value="ECO:0007669"/>
    <property type="project" value="TreeGrafter"/>
</dbReference>
<evidence type="ECO:0000256" key="3">
    <source>
        <dbReference type="ARBA" id="ARBA00022519"/>
    </source>
</evidence>
<evidence type="ECO:0000256" key="1">
    <source>
        <dbReference type="ARBA" id="ARBA00004429"/>
    </source>
</evidence>
<comment type="subcellular location">
    <subcellularLocation>
        <location evidence="1">Cell inner membrane</location>
        <topology evidence="1">Multi-pass membrane protein</topology>
    </subcellularLocation>
</comment>
<evidence type="ECO:0000256" key="6">
    <source>
        <dbReference type="ARBA" id="ARBA00023136"/>
    </source>
</evidence>
<feature type="domain" description="TRAP C4-dicarboxylate transport system permease DctM subunit" evidence="8">
    <location>
        <begin position="7"/>
        <end position="416"/>
    </location>
</feature>
<sequence>MIIMFTILLLVLIAIGLPVAFCLGAVGVFGMFVFMDGASALTQIPILAYKSLDDFVLTAVPLYILMSQILLTGKVGNDLFELGNKWLRHYPGGLGIATIAACAVFAAITGSSVACAVTIGAIAIPEMLSRGYERTIVLGAVAAGGTLGILIPPSIPMILYGAITDQSVGKLFMSGVVPGVMLTFMFIAVMVYRCRNLPLEPKAPIAERMAALKKTFWGLMLPVLVVGGIYTGAFTPTEAAAIGTVFSLFITFFIYKTLKLSDMPAILNDTIKTTSMIFAIMIGATLFGFVLTILNVPQTVTSLVAGMESNRWIVFIAINILLLFLGCILESISIIFITLPILYPIILKLGFDPIWFNVVMLINLELALITPPVGMNLFVLQGISPNSKMTEIVRGAIPFALVMAFEILLLCFFPGIATWLPGVLK</sequence>
<reference evidence="9" key="1">
    <citation type="submission" date="2019-08" db="EMBL/GenBank/DDBJ databases">
        <authorList>
            <person name="Kucharzyk K."/>
            <person name="Murdoch R.W."/>
            <person name="Higgins S."/>
            <person name="Loffler F."/>
        </authorList>
    </citation>
    <scope>NUCLEOTIDE SEQUENCE</scope>
</reference>
<evidence type="ECO:0000256" key="7">
    <source>
        <dbReference type="SAM" id="Phobius"/>
    </source>
</evidence>
<feature type="transmembrane region" description="Helical" evidence="7">
    <location>
        <begin position="314"/>
        <end position="342"/>
    </location>
</feature>
<dbReference type="EMBL" id="VSSQ01000227">
    <property type="protein sequence ID" value="MPL86768.1"/>
    <property type="molecule type" value="Genomic_DNA"/>
</dbReference>
<evidence type="ECO:0000256" key="2">
    <source>
        <dbReference type="ARBA" id="ARBA00022475"/>
    </source>
</evidence>
<keyword evidence="3" id="KW-0997">Cell inner membrane</keyword>
<evidence type="ECO:0000259" key="8">
    <source>
        <dbReference type="Pfam" id="PF06808"/>
    </source>
</evidence>
<gene>
    <name evidence="9" type="primary">dctM_11</name>
    <name evidence="9" type="ORF">SDC9_32755</name>
</gene>
<dbReference type="InterPro" id="IPR010656">
    <property type="entry name" value="DctM"/>
</dbReference>
<proteinExistence type="predicted"/>
<name>A0A644V601_9ZZZZ</name>
<dbReference type="Pfam" id="PF06808">
    <property type="entry name" value="DctM"/>
    <property type="match status" value="1"/>
</dbReference>
<feature type="transmembrane region" description="Helical" evidence="7">
    <location>
        <begin position="6"/>
        <end position="34"/>
    </location>
</feature>
<dbReference type="InterPro" id="IPR004681">
    <property type="entry name" value="TRAP_DctM"/>
</dbReference>
<feature type="transmembrane region" description="Helical" evidence="7">
    <location>
        <begin position="171"/>
        <end position="194"/>
    </location>
</feature>
<protein>
    <submittedName>
        <fullName evidence="9">C4-dicarboxylate TRAP transporter large permease protein DctM</fullName>
    </submittedName>
</protein>
<feature type="transmembrane region" description="Helical" evidence="7">
    <location>
        <begin position="239"/>
        <end position="255"/>
    </location>
</feature>
<feature type="transmembrane region" description="Helical" evidence="7">
    <location>
        <begin position="354"/>
        <end position="375"/>
    </location>
</feature>
<keyword evidence="4 7" id="KW-0812">Transmembrane</keyword>
<keyword evidence="2" id="KW-1003">Cell membrane</keyword>
<dbReference type="PANTHER" id="PTHR33362:SF5">
    <property type="entry name" value="C4-DICARBOXYLATE TRAP TRANSPORTER LARGE PERMEASE PROTEIN DCTM"/>
    <property type="match status" value="1"/>
</dbReference>
<comment type="caution">
    <text evidence="9">The sequence shown here is derived from an EMBL/GenBank/DDBJ whole genome shotgun (WGS) entry which is preliminary data.</text>
</comment>
<evidence type="ECO:0000256" key="5">
    <source>
        <dbReference type="ARBA" id="ARBA00022989"/>
    </source>
</evidence>
<organism evidence="9">
    <name type="scientific">bioreactor metagenome</name>
    <dbReference type="NCBI Taxonomy" id="1076179"/>
    <lineage>
        <taxon>unclassified sequences</taxon>
        <taxon>metagenomes</taxon>
        <taxon>ecological metagenomes</taxon>
    </lineage>
</organism>
<feature type="transmembrane region" description="Helical" evidence="7">
    <location>
        <begin position="136"/>
        <end position="159"/>
    </location>
</feature>
<feature type="transmembrane region" description="Helical" evidence="7">
    <location>
        <begin position="93"/>
        <end position="124"/>
    </location>
</feature>
<evidence type="ECO:0000256" key="4">
    <source>
        <dbReference type="ARBA" id="ARBA00022692"/>
    </source>
</evidence>
<keyword evidence="6 7" id="KW-0472">Membrane</keyword>
<evidence type="ECO:0000313" key="9">
    <source>
        <dbReference type="EMBL" id="MPL86768.1"/>
    </source>
</evidence>
<feature type="transmembrane region" description="Helical" evidence="7">
    <location>
        <begin position="395"/>
        <end position="420"/>
    </location>
</feature>
<dbReference type="PIRSF" id="PIRSF006066">
    <property type="entry name" value="HI0050"/>
    <property type="match status" value="1"/>
</dbReference>
<accession>A0A644V601</accession>
<dbReference type="AlphaFoldDB" id="A0A644V601"/>
<keyword evidence="5 7" id="KW-1133">Transmembrane helix</keyword>
<feature type="transmembrane region" description="Helical" evidence="7">
    <location>
        <begin position="276"/>
        <end position="294"/>
    </location>
</feature>
<dbReference type="GO" id="GO:0005886">
    <property type="term" value="C:plasma membrane"/>
    <property type="evidence" value="ECO:0007669"/>
    <property type="project" value="UniProtKB-SubCell"/>
</dbReference>
<dbReference type="PANTHER" id="PTHR33362">
    <property type="entry name" value="SIALIC ACID TRAP TRANSPORTER PERMEASE PROTEIN SIAT-RELATED"/>
    <property type="match status" value="1"/>
</dbReference>